<dbReference type="RefSeq" id="WP_167225776.1">
    <property type="nucleotide sequence ID" value="NZ_JAAQPH010000010.1"/>
</dbReference>
<organism evidence="2 3">
    <name type="scientific">Pelagibius litoralis</name>
    <dbReference type="NCBI Taxonomy" id="374515"/>
    <lineage>
        <taxon>Bacteria</taxon>
        <taxon>Pseudomonadati</taxon>
        <taxon>Pseudomonadota</taxon>
        <taxon>Alphaproteobacteria</taxon>
        <taxon>Rhodospirillales</taxon>
        <taxon>Rhodovibrionaceae</taxon>
        <taxon>Pelagibius</taxon>
    </lineage>
</organism>
<dbReference type="EMBL" id="JAAQPH010000010">
    <property type="protein sequence ID" value="NIA69813.1"/>
    <property type="molecule type" value="Genomic_DNA"/>
</dbReference>
<gene>
    <name evidence="2" type="ORF">HBA54_14510</name>
</gene>
<sequence>MKKPLTLFLLVTLLPAAAWAQDGPPAGYFAGEYEVVGRTPGPDGTALLDLLRIQAEGDRLVIKACRSGEGHLSPNPSPSETAAPLIGTLGSWSLSCHFMGDSDNYPRLSCYAVTDDAMEVPGLLNFWPARWEPPAHAQNCQ</sequence>
<evidence type="ECO:0000256" key="1">
    <source>
        <dbReference type="SAM" id="SignalP"/>
    </source>
</evidence>
<dbReference type="AlphaFoldDB" id="A0A967EYK0"/>
<keyword evidence="3" id="KW-1185">Reference proteome</keyword>
<reference evidence="2" key="1">
    <citation type="submission" date="2020-03" db="EMBL/GenBank/DDBJ databases">
        <title>Genome of Pelagibius litoralis DSM 21314T.</title>
        <authorList>
            <person name="Wang G."/>
        </authorList>
    </citation>
    <scope>NUCLEOTIDE SEQUENCE</scope>
    <source>
        <strain evidence="2">DSM 21314</strain>
    </source>
</reference>
<feature type="chain" id="PRO_5038065994" evidence="1">
    <location>
        <begin position="21"/>
        <end position="141"/>
    </location>
</feature>
<name>A0A967EYK0_9PROT</name>
<comment type="caution">
    <text evidence="2">The sequence shown here is derived from an EMBL/GenBank/DDBJ whole genome shotgun (WGS) entry which is preliminary data.</text>
</comment>
<protein>
    <submittedName>
        <fullName evidence="2">Uncharacterized protein</fullName>
    </submittedName>
</protein>
<dbReference type="Proteomes" id="UP000761264">
    <property type="component" value="Unassembled WGS sequence"/>
</dbReference>
<evidence type="ECO:0000313" key="2">
    <source>
        <dbReference type="EMBL" id="NIA69813.1"/>
    </source>
</evidence>
<keyword evidence="1" id="KW-0732">Signal</keyword>
<feature type="signal peptide" evidence="1">
    <location>
        <begin position="1"/>
        <end position="20"/>
    </location>
</feature>
<proteinExistence type="predicted"/>
<evidence type="ECO:0000313" key="3">
    <source>
        <dbReference type="Proteomes" id="UP000761264"/>
    </source>
</evidence>
<accession>A0A967EYK0</accession>